<dbReference type="GO" id="GO:0005737">
    <property type="term" value="C:cytoplasm"/>
    <property type="evidence" value="ECO:0007669"/>
    <property type="project" value="TreeGrafter"/>
</dbReference>
<dbReference type="EMBL" id="NHYE01005632">
    <property type="protein sequence ID" value="PPQ66367.1"/>
    <property type="molecule type" value="Genomic_DNA"/>
</dbReference>
<dbReference type="PANTHER" id="PTHR10241">
    <property type="entry name" value="LETHAL 2 GIANT LARVAE PROTEIN"/>
    <property type="match status" value="1"/>
</dbReference>
<name>A0A409VJG7_9AGAR</name>
<evidence type="ECO:0000256" key="1">
    <source>
        <dbReference type="ARBA" id="ARBA00008070"/>
    </source>
</evidence>
<dbReference type="InParanoid" id="A0A409VJG7"/>
<dbReference type="GO" id="GO:0005096">
    <property type="term" value="F:GTPase activator activity"/>
    <property type="evidence" value="ECO:0007669"/>
    <property type="project" value="TreeGrafter"/>
</dbReference>
<keyword evidence="2" id="KW-0268">Exocytosis</keyword>
<keyword evidence="3" id="KW-0853">WD repeat</keyword>
<dbReference type="GO" id="GO:0006893">
    <property type="term" value="P:Golgi to plasma membrane transport"/>
    <property type="evidence" value="ECO:0007669"/>
    <property type="project" value="TreeGrafter"/>
</dbReference>
<dbReference type="CDD" id="cd15873">
    <property type="entry name" value="R-SNARE_STXBP5_6"/>
    <property type="match status" value="1"/>
</dbReference>
<comment type="similarity">
    <text evidence="1">Belongs to the WD repeat L(2)GL family.</text>
</comment>
<dbReference type="Pfam" id="PF08596">
    <property type="entry name" value="Lgl_C"/>
    <property type="match status" value="1"/>
</dbReference>
<dbReference type="Proteomes" id="UP000284706">
    <property type="component" value="Unassembled WGS sequence"/>
</dbReference>
<proteinExistence type="inferred from homology"/>
<keyword evidence="7" id="KW-1185">Reference proteome</keyword>
<dbReference type="Pfam" id="PF00400">
    <property type="entry name" value="WD40"/>
    <property type="match status" value="1"/>
</dbReference>
<evidence type="ECO:0000313" key="6">
    <source>
        <dbReference type="EMBL" id="PPQ66367.1"/>
    </source>
</evidence>
<feature type="domain" description="Lethal giant larvae (Lgl)-like C-terminal" evidence="5">
    <location>
        <begin position="615"/>
        <end position="1038"/>
    </location>
</feature>
<protein>
    <recommendedName>
        <fullName evidence="5">Lethal giant larvae (Lgl)-like C-terminal domain-containing protein</fullName>
    </recommendedName>
</protein>
<evidence type="ECO:0000256" key="4">
    <source>
        <dbReference type="SAM" id="MobiDB-lite"/>
    </source>
</evidence>
<dbReference type="PANTHER" id="PTHR10241:SF25">
    <property type="entry name" value="TOMOSYN, ISOFORM C"/>
    <property type="match status" value="1"/>
</dbReference>
<feature type="region of interest" description="Disordered" evidence="4">
    <location>
        <begin position="445"/>
        <end position="484"/>
    </location>
</feature>
<dbReference type="GO" id="GO:0005886">
    <property type="term" value="C:plasma membrane"/>
    <property type="evidence" value="ECO:0007669"/>
    <property type="project" value="TreeGrafter"/>
</dbReference>
<dbReference type="InterPro" id="IPR036322">
    <property type="entry name" value="WD40_repeat_dom_sf"/>
</dbReference>
<dbReference type="Gene3D" id="2.130.10.10">
    <property type="entry name" value="YVTN repeat-like/Quinoprotein amine dehydrogenase"/>
    <property type="match status" value="2"/>
</dbReference>
<gene>
    <name evidence="6" type="ORF">CVT26_011086</name>
</gene>
<evidence type="ECO:0000256" key="2">
    <source>
        <dbReference type="ARBA" id="ARBA00022483"/>
    </source>
</evidence>
<dbReference type="InterPro" id="IPR001680">
    <property type="entry name" value="WD40_rpt"/>
</dbReference>
<feature type="region of interest" description="Disordered" evidence="4">
    <location>
        <begin position="837"/>
        <end position="860"/>
    </location>
</feature>
<evidence type="ECO:0000313" key="7">
    <source>
        <dbReference type="Proteomes" id="UP000284706"/>
    </source>
</evidence>
<accession>A0A409VJG7</accession>
<dbReference type="AlphaFoldDB" id="A0A409VJG7"/>
<dbReference type="InterPro" id="IPR015943">
    <property type="entry name" value="WD40/YVTN_repeat-like_dom_sf"/>
</dbReference>
<dbReference type="FunCoup" id="A0A409VJG7">
    <property type="interactions" value="27"/>
</dbReference>
<feature type="compositionally biased region" description="Polar residues" evidence="4">
    <location>
        <begin position="849"/>
        <end position="860"/>
    </location>
</feature>
<dbReference type="OrthoDB" id="19944at2759"/>
<dbReference type="STRING" id="231916.A0A409VJG7"/>
<dbReference type="PROSITE" id="PS50082">
    <property type="entry name" value="WD_REPEATS_2"/>
    <property type="match status" value="1"/>
</dbReference>
<dbReference type="GO" id="GO:0006887">
    <property type="term" value="P:exocytosis"/>
    <property type="evidence" value="ECO:0007669"/>
    <property type="project" value="UniProtKB-KW"/>
</dbReference>
<feature type="compositionally biased region" description="Pro residues" evidence="4">
    <location>
        <begin position="466"/>
        <end position="475"/>
    </location>
</feature>
<dbReference type="GO" id="GO:0019905">
    <property type="term" value="F:syntaxin binding"/>
    <property type="evidence" value="ECO:0007669"/>
    <property type="project" value="TreeGrafter"/>
</dbReference>
<dbReference type="InterPro" id="IPR013905">
    <property type="entry name" value="Lgl_C_dom"/>
</dbReference>
<comment type="caution">
    <text evidence="6">The sequence shown here is derived from an EMBL/GenBank/DDBJ whole genome shotgun (WGS) entry which is preliminary data.</text>
</comment>
<feature type="region of interest" description="Disordered" evidence="4">
    <location>
        <begin position="1033"/>
        <end position="1052"/>
    </location>
</feature>
<dbReference type="SMART" id="SM00320">
    <property type="entry name" value="WD40"/>
    <property type="match status" value="4"/>
</dbReference>
<sequence length="1113" mass="119560">MFSKHNELVLPDLSTDLSDDNDWKVGALRTLEFPVNVTAIAVEPIASLLAAGTADGGIHIFGRPGVYSKVTLLDPAEVRFLQFSVSTYTIVCIDGKNQLHVYDLKEFGRPKLVSSARFNPTNSITLSPSHTHVFVATQNGDIKTFDLTCLLKSPYNTPNLWKLYEEKMEASGVPSLVPSAPANAVECVIHPRNLDLLFVAYSGGVVLTGLTERSTIRAYELTLTPGAPGGAGHGSDDILNHRRMEVTSIAVHPSGHFFAVGHADGSIAFWAVEDDNKPLLVRTLDAVDVNLVDPSALDQKAPKIVREPIFKLSWSGFPNSQDPRGGDTVLTILGGLNSDSPPGITIFLLPPFNPPEPPSEPAAPPDHLHPFFRNAMRQSLTPKKTFFYETFGVVQDYSLIPRSNPHFSGNYDPYAILLIVESDGMKTVEAYQFPPPGFIQAAQVESAVAAAQDEQDAEPTNSGMLSPPPPPPLPKSPRHLNPSPLPLRLPVPLLGGNSGILGGQMIKLDPDTYQAFVKKSSNDHDINLKGGQAFADIDKASELKLSKYQPHRIMVTYNRDLSVQFFDISTQLLIPSANNLVEHEWPEPLPALNIHLDELFDDPELVEYISSPPDKIAIQSVQVAPEALECAIALKSGEIVVCHPVSSRPGPSSPKVLGDTEILLLDHFEPLPGSVLTPFFLFAPGKGPVETYALSDIGFLAASYKDGSLYIIDMRGPKIIFSQLQDKKSKRSTVLQQGHLSLGPGHGHGAGPDLVRSLAWTISPLANDSQLRVRLVAARQSGQADIYTLTASGNPVSWSVSGEPVTTKAMPDPIPDGIFVLDTKGARCKADRAHLSATFKNSSSSSSSATSPLGGNKSGNGLQPNVLITVGAKGARSTLNLNGEKVGKVEWGNKVGAVQGAQVVEHLESRALVVQTDRHDALIYSIPHLNYICTLQLTPITSLPLSIDESGDYLAWTLSPQARSSGVIHSATYGTLFDIRRAYTLPDIDFASSRGPVPPQPQPVSLGPPSVLGSWFSFNQTKTGEQIDTLLGGPDRPIPEKEGEAGGAGSAANAASGFVAGAAAVHANLYNKLTSAMNERGQMLGDLEERFNSLEEGSRSMVAQVRHPQIYGS</sequence>
<evidence type="ECO:0000256" key="3">
    <source>
        <dbReference type="PROSITE-ProRule" id="PRU00221"/>
    </source>
</evidence>
<dbReference type="GO" id="GO:0045159">
    <property type="term" value="F:myosin II binding"/>
    <property type="evidence" value="ECO:0007669"/>
    <property type="project" value="TreeGrafter"/>
</dbReference>
<organism evidence="6 7">
    <name type="scientific">Gymnopilus dilepis</name>
    <dbReference type="NCBI Taxonomy" id="231916"/>
    <lineage>
        <taxon>Eukaryota</taxon>
        <taxon>Fungi</taxon>
        <taxon>Dikarya</taxon>
        <taxon>Basidiomycota</taxon>
        <taxon>Agaricomycotina</taxon>
        <taxon>Agaricomycetes</taxon>
        <taxon>Agaricomycetidae</taxon>
        <taxon>Agaricales</taxon>
        <taxon>Agaricineae</taxon>
        <taxon>Hymenogastraceae</taxon>
        <taxon>Gymnopilus</taxon>
    </lineage>
</organism>
<feature type="repeat" description="WD" evidence="3">
    <location>
        <begin position="239"/>
        <end position="280"/>
    </location>
</feature>
<dbReference type="SUPFAM" id="SSF50978">
    <property type="entry name" value="WD40 repeat-like"/>
    <property type="match status" value="2"/>
</dbReference>
<reference evidence="6 7" key="1">
    <citation type="journal article" date="2018" name="Evol. Lett.">
        <title>Horizontal gene cluster transfer increased hallucinogenic mushroom diversity.</title>
        <authorList>
            <person name="Reynolds H.T."/>
            <person name="Vijayakumar V."/>
            <person name="Gluck-Thaler E."/>
            <person name="Korotkin H.B."/>
            <person name="Matheny P.B."/>
            <person name="Slot J.C."/>
        </authorList>
    </citation>
    <scope>NUCLEOTIDE SEQUENCE [LARGE SCALE GENOMIC DNA]</scope>
    <source>
        <strain evidence="6 7">SRW20</strain>
    </source>
</reference>
<evidence type="ECO:0000259" key="5">
    <source>
        <dbReference type="Pfam" id="PF08596"/>
    </source>
</evidence>